<dbReference type="Gene3D" id="1.20.120.1750">
    <property type="match status" value="1"/>
</dbReference>
<evidence type="ECO:0000256" key="11">
    <source>
        <dbReference type="SAM" id="MobiDB-lite"/>
    </source>
</evidence>
<feature type="region of interest" description="Disordered" evidence="11">
    <location>
        <begin position="21"/>
        <end position="47"/>
    </location>
</feature>
<dbReference type="SMART" id="SM00184">
    <property type="entry name" value="RING"/>
    <property type="match status" value="2"/>
</dbReference>
<evidence type="ECO:0000313" key="14">
    <source>
        <dbReference type="Proteomes" id="UP000002009"/>
    </source>
</evidence>
<evidence type="ECO:0000259" key="12">
    <source>
        <dbReference type="PROSITE" id="PS51873"/>
    </source>
</evidence>
<evidence type="ECO:0000256" key="9">
    <source>
        <dbReference type="ARBA" id="ARBA00022786"/>
    </source>
</evidence>
<dbReference type="PANTHER" id="PTHR11685">
    <property type="entry name" value="RBR FAMILY RING FINGER AND IBR DOMAIN-CONTAINING"/>
    <property type="match status" value="1"/>
</dbReference>
<dbReference type="InterPro" id="IPR002867">
    <property type="entry name" value="IBR_dom"/>
</dbReference>
<dbReference type="InterPro" id="IPR006575">
    <property type="entry name" value="RWD_dom"/>
</dbReference>
<dbReference type="RefSeq" id="XP_002499781.1">
    <property type="nucleotide sequence ID" value="XM_002499735.1"/>
</dbReference>
<dbReference type="InParanoid" id="C1DZ22"/>
<sequence length="578" mass="64108">MEADAEPEEEPWELKLERALLSRLAPAPDDDEEEEEDAQIIAPNEEDRSAQLDELMALKSIFGDDLRGPAAAVAASMCAGDDDDETIGAFRFDLTIRLDREPRRIDVRIDGAPAATVVYPPPVALHAIFPRDYPSASPPLLALTASWLPPEATEAACDTMAAMWTPGAPAVFEMAGWLAESSVDECFAPGGVLNLEGCNLLQGGRKGGPRGGTECAARTTTLRGVCTSRDAQEALFRLLRHDAVEKERQFAVRTHRCGVCLEDDVLGADFVRLCKPRCDHRFCARCVTSQATLMVRDGTVGLLVCPEPGCGAPPDPEVLRSVLSPEDYARWERLTLERSLDAMSDLVYCPRCEAPVIEDGDGDHCGRCASCMFAFCSLCRESWHPGETCLTPERRLRVLESRRLGDAAMGDDARRRHREQVADAMAQRYIDREGKQCPRCNTGVVKSEGCNKMTCGGCGCFFCYKCGKEVFGYEHFREGDCSLFDLDAIAAWEREMNAAFVVQENRNRDAHVRGGEVRQTRCPKCRQPNWKLERNNHVLCWSCNQHFCCACMRVVRRGQETRDHYGTGPGKCRQHSAD</sequence>
<dbReference type="InterPro" id="IPR017907">
    <property type="entry name" value="Znf_RING_CS"/>
</dbReference>
<accession>C1DZ22</accession>
<organism evidence="13 14">
    <name type="scientific">Micromonas commoda (strain RCC299 / NOUM17 / CCMP2709)</name>
    <name type="common">Picoplanktonic green alga</name>
    <dbReference type="NCBI Taxonomy" id="296587"/>
    <lineage>
        <taxon>Eukaryota</taxon>
        <taxon>Viridiplantae</taxon>
        <taxon>Chlorophyta</taxon>
        <taxon>Mamiellophyceae</taxon>
        <taxon>Mamiellales</taxon>
        <taxon>Mamiellaceae</taxon>
        <taxon>Micromonas</taxon>
    </lineage>
</organism>
<dbReference type="GO" id="GO:0061630">
    <property type="term" value="F:ubiquitin protein ligase activity"/>
    <property type="evidence" value="ECO:0007669"/>
    <property type="project" value="UniProtKB-EC"/>
</dbReference>
<proteinExistence type="inferred from homology"/>
<dbReference type="InterPro" id="IPR001841">
    <property type="entry name" value="Znf_RING"/>
</dbReference>
<dbReference type="PROSITE" id="PS00518">
    <property type="entry name" value="ZF_RING_1"/>
    <property type="match status" value="1"/>
</dbReference>
<dbReference type="FunCoup" id="C1DZ22">
    <property type="interactions" value="1081"/>
</dbReference>
<dbReference type="OrthoDB" id="1431934at2759"/>
<evidence type="ECO:0000256" key="10">
    <source>
        <dbReference type="ARBA" id="ARBA00022833"/>
    </source>
</evidence>
<dbReference type="InterPro" id="IPR016135">
    <property type="entry name" value="UBQ-conjugating_enzyme/RWD"/>
</dbReference>
<dbReference type="GO" id="GO:0008270">
    <property type="term" value="F:zinc ion binding"/>
    <property type="evidence" value="ECO:0007669"/>
    <property type="project" value="UniProtKB-KW"/>
</dbReference>
<keyword evidence="6" id="KW-0479">Metal-binding</keyword>
<evidence type="ECO:0000256" key="5">
    <source>
        <dbReference type="ARBA" id="ARBA00022679"/>
    </source>
</evidence>
<dbReference type="SMART" id="SM00647">
    <property type="entry name" value="IBR"/>
    <property type="match status" value="2"/>
</dbReference>
<evidence type="ECO:0000313" key="13">
    <source>
        <dbReference type="EMBL" id="ACO61039.1"/>
    </source>
</evidence>
<dbReference type="SUPFAM" id="SSF54495">
    <property type="entry name" value="UBC-like"/>
    <property type="match status" value="1"/>
</dbReference>
<dbReference type="PROSITE" id="PS51873">
    <property type="entry name" value="TRIAD"/>
    <property type="match status" value="1"/>
</dbReference>
<dbReference type="Gene3D" id="3.10.110.10">
    <property type="entry name" value="Ubiquitin Conjugating Enzyme"/>
    <property type="match status" value="1"/>
</dbReference>
<dbReference type="KEGG" id="mis:MICPUN_98705"/>
<dbReference type="Gene3D" id="3.30.40.10">
    <property type="entry name" value="Zinc/RING finger domain, C3HC4 (zinc finger)"/>
    <property type="match status" value="1"/>
</dbReference>
<evidence type="ECO:0000256" key="7">
    <source>
        <dbReference type="ARBA" id="ARBA00022737"/>
    </source>
</evidence>
<dbReference type="eggNOG" id="KOG1814">
    <property type="taxonomic scope" value="Eukaryota"/>
</dbReference>
<gene>
    <name evidence="13" type="ORF">MICPUN_98705</name>
</gene>
<keyword evidence="10" id="KW-0862">Zinc</keyword>
<keyword evidence="5" id="KW-0808">Transferase</keyword>
<evidence type="ECO:0000256" key="2">
    <source>
        <dbReference type="ARBA" id="ARBA00003976"/>
    </source>
</evidence>
<evidence type="ECO:0000256" key="1">
    <source>
        <dbReference type="ARBA" id="ARBA00001798"/>
    </source>
</evidence>
<dbReference type="CDD" id="cd20341">
    <property type="entry name" value="BRcat_RBR_RNF14"/>
    <property type="match status" value="1"/>
</dbReference>
<dbReference type="Pfam" id="PF01485">
    <property type="entry name" value="IBR"/>
    <property type="match status" value="1"/>
</dbReference>
<dbReference type="EC" id="2.3.2.31" evidence="4"/>
<dbReference type="SUPFAM" id="SSF57850">
    <property type="entry name" value="RING/U-box"/>
    <property type="match status" value="4"/>
</dbReference>
<dbReference type="Pfam" id="PF26200">
    <property type="entry name" value="Rcat_RNF216"/>
    <property type="match status" value="1"/>
</dbReference>
<evidence type="ECO:0000256" key="4">
    <source>
        <dbReference type="ARBA" id="ARBA00012251"/>
    </source>
</evidence>
<dbReference type="AlphaFoldDB" id="C1DZ22"/>
<keyword evidence="14" id="KW-1185">Reference proteome</keyword>
<name>C1DZ22_MICCC</name>
<dbReference type="STRING" id="296587.C1DZ22"/>
<dbReference type="Pfam" id="PF05773">
    <property type="entry name" value="RWD"/>
    <property type="match status" value="1"/>
</dbReference>
<feature type="compositionally biased region" description="Acidic residues" evidence="11">
    <location>
        <begin position="28"/>
        <end position="38"/>
    </location>
</feature>
<dbReference type="Proteomes" id="UP000002009">
    <property type="component" value="Chromosome 2"/>
</dbReference>
<protein>
    <recommendedName>
        <fullName evidence="4">RBR-type E3 ubiquitin transferase</fullName>
        <ecNumber evidence="4">2.3.2.31</ecNumber>
    </recommendedName>
</protein>
<evidence type="ECO:0000256" key="6">
    <source>
        <dbReference type="ARBA" id="ARBA00022723"/>
    </source>
</evidence>
<dbReference type="CDD" id="cd23820">
    <property type="entry name" value="RWD_RNF14"/>
    <property type="match status" value="1"/>
</dbReference>
<evidence type="ECO:0000256" key="3">
    <source>
        <dbReference type="ARBA" id="ARBA00005884"/>
    </source>
</evidence>
<dbReference type="InterPro" id="IPR013083">
    <property type="entry name" value="Znf_RING/FYVE/PHD"/>
</dbReference>
<dbReference type="InterPro" id="IPR031127">
    <property type="entry name" value="E3_UB_ligase_RBR"/>
</dbReference>
<comment type="similarity">
    <text evidence="3">Belongs to the RBR family. Ariadne subfamily.</text>
</comment>
<dbReference type="EMBL" id="CP001323">
    <property type="protein sequence ID" value="ACO61039.1"/>
    <property type="molecule type" value="Genomic_DNA"/>
</dbReference>
<dbReference type="GO" id="GO:0016567">
    <property type="term" value="P:protein ubiquitination"/>
    <property type="evidence" value="ECO:0007669"/>
    <property type="project" value="InterPro"/>
</dbReference>
<keyword evidence="7" id="KW-0677">Repeat</keyword>
<dbReference type="InterPro" id="IPR044066">
    <property type="entry name" value="TRIAD_supradom"/>
</dbReference>
<dbReference type="GeneID" id="8240976"/>
<keyword evidence="8" id="KW-0863">Zinc-finger</keyword>
<comment type="catalytic activity">
    <reaction evidence="1">
        <text>[E2 ubiquitin-conjugating enzyme]-S-ubiquitinyl-L-cysteine + [acceptor protein]-L-lysine = [E2 ubiquitin-conjugating enzyme]-L-cysteine + [acceptor protein]-N(6)-ubiquitinyl-L-lysine.</text>
        <dbReference type="EC" id="2.3.2.31"/>
    </reaction>
</comment>
<comment type="function">
    <text evidence="2">Might act as an E3 ubiquitin-protein ligase, or as part of E3 complex, which accepts ubiquitin from specific E2 ubiquitin-conjugating enzymes and then transfers it to substrates.</text>
</comment>
<keyword evidence="9" id="KW-0833">Ubl conjugation pathway</keyword>
<feature type="domain" description="RING-type" evidence="12">
    <location>
        <begin position="253"/>
        <end position="485"/>
    </location>
</feature>
<reference evidence="13 14" key="1">
    <citation type="journal article" date="2009" name="Science">
        <title>Green evolution and dynamic adaptations revealed by genomes of the marine picoeukaryotes Micromonas.</title>
        <authorList>
            <person name="Worden A.Z."/>
            <person name="Lee J.H."/>
            <person name="Mock T."/>
            <person name="Rouze P."/>
            <person name="Simmons M.P."/>
            <person name="Aerts A.L."/>
            <person name="Allen A.E."/>
            <person name="Cuvelier M.L."/>
            <person name="Derelle E."/>
            <person name="Everett M.V."/>
            <person name="Foulon E."/>
            <person name="Grimwood J."/>
            <person name="Gundlach H."/>
            <person name="Henrissat B."/>
            <person name="Napoli C."/>
            <person name="McDonald S.M."/>
            <person name="Parker M.S."/>
            <person name="Rombauts S."/>
            <person name="Salamov A."/>
            <person name="Von Dassow P."/>
            <person name="Badger J.H."/>
            <person name="Coutinho P.M."/>
            <person name="Demir E."/>
            <person name="Dubchak I."/>
            <person name="Gentemann C."/>
            <person name="Eikrem W."/>
            <person name="Gready J.E."/>
            <person name="John U."/>
            <person name="Lanier W."/>
            <person name="Lindquist E.A."/>
            <person name="Lucas S."/>
            <person name="Mayer K.F."/>
            <person name="Moreau H."/>
            <person name="Not F."/>
            <person name="Otillar R."/>
            <person name="Panaud O."/>
            <person name="Pangilinan J."/>
            <person name="Paulsen I."/>
            <person name="Piegu B."/>
            <person name="Poliakov A."/>
            <person name="Robbens S."/>
            <person name="Schmutz J."/>
            <person name="Toulza E."/>
            <person name="Wyss T."/>
            <person name="Zelensky A."/>
            <person name="Zhou K."/>
            <person name="Armbrust E.V."/>
            <person name="Bhattacharya D."/>
            <person name="Goodenough U.W."/>
            <person name="Van de Peer Y."/>
            <person name="Grigoriev I.V."/>
        </authorList>
    </citation>
    <scope>NUCLEOTIDE SEQUENCE [LARGE SCALE GENOMIC DNA]</scope>
    <source>
        <strain evidence="14">RCC299 / NOUM17</strain>
    </source>
</reference>
<evidence type="ECO:0000256" key="8">
    <source>
        <dbReference type="ARBA" id="ARBA00022771"/>
    </source>
</evidence>
<dbReference type="Gene3D" id="2.20.25.20">
    <property type="match status" value="1"/>
</dbReference>
<dbReference type="OMA" id="SVKWLEP"/>